<protein>
    <submittedName>
        <fullName evidence="1">Uncharacterized protein</fullName>
    </submittedName>
</protein>
<accession>A0A3S4VL73</accession>
<proteinExistence type="predicted"/>
<dbReference type="AlphaFoldDB" id="A0A3S4VL73"/>
<organism evidence="1 2">
    <name type="scientific">Actinomyces viscosus</name>
    <dbReference type="NCBI Taxonomy" id="1656"/>
    <lineage>
        <taxon>Bacteria</taxon>
        <taxon>Bacillati</taxon>
        <taxon>Actinomycetota</taxon>
        <taxon>Actinomycetes</taxon>
        <taxon>Actinomycetales</taxon>
        <taxon>Actinomycetaceae</taxon>
        <taxon>Actinomyces</taxon>
    </lineage>
</organism>
<dbReference type="KEGG" id="avc:NCTC10951_02293"/>
<dbReference type="Proteomes" id="UP000268658">
    <property type="component" value="Chromosome"/>
</dbReference>
<evidence type="ECO:0000313" key="1">
    <source>
        <dbReference type="EMBL" id="VEI17629.1"/>
    </source>
</evidence>
<evidence type="ECO:0000313" key="2">
    <source>
        <dbReference type="Proteomes" id="UP000268658"/>
    </source>
</evidence>
<reference evidence="1 2" key="1">
    <citation type="submission" date="2018-12" db="EMBL/GenBank/DDBJ databases">
        <authorList>
            <consortium name="Pathogen Informatics"/>
        </authorList>
    </citation>
    <scope>NUCLEOTIDE SEQUENCE [LARGE SCALE GENOMIC DNA]</scope>
    <source>
        <strain evidence="1 2">NCTC10951</strain>
    </source>
</reference>
<gene>
    <name evidence="1" type="ORF">NCTC10951_02293</name>
</gene>
<name>A0A3S4VL73_ACTVI</name>
<dbReference type="EMBL" id="LR134477">
    <property type="protein sequence ID" value="VEI17629.1"/>
    <property type="molecule type" value="Genomic_DNA"/>
</dbReference>
<sequence length="49" mass="5495">MDVIPSLHRIPLALTRTTHVCFPSGIVAITGKEPVIPSIHTCYYTYKPR</sequence>